<evidence type="ECO:0000313" key="1">
    <source>
        <dbReference type="EMBL" id="SIQ40423.1"/>
    </source>
</evidence>
<proteinExistence type="predicted"/>
<name>A0A1N6SH01_9BACI</name>
<organism evidence="1 2">
    <name type="scientific">Domibacillus enclensis</name>
    <dbReference type="NCBI Taxonomy" id="1017273"/>
    <lineage>
        <taxon>Bacteria</taxon>
        <taxon>Bacillati</taxon>
        <taxon>Bacillota</taxon>
        <taxon>Bacilli</taxon>
        <taxon>Bacillales</taxon>
        <taxon>Bacillaceae</taxon>
        <taxon>Domibacillus</taxon>
    </lineage>
</organism>
<protein>
    <recommendedName>
        <fullName evidence="3">D-glycerate dehydrogenase</fullName>
    </recommendedName>
</protein>
<dbReference type="STRING" id="1017273.SAMN05443094_102429"/>
<reference evidence="1 2" key="1">
    <citation type="submission" date="2017-01" db="EMBL/GenBank/DDBJ databases">
        <authorList>
            <person name="Mah S.A."/>
            <person name="Swanson W.J."/>
            <person name="Moy G.W."/>
            <person name="Vacquier V.D."/>
        </authorList>
    </citation>
    <scope>NUCLEOTIDE SEQUENCE [LARGE SCALE GENOMIC DNA]</scope>
    <source>
        <strain evidence="1 2">NIO-1016</strain>
    </source>
</reference>
<dbReference type="AlphaFoldDB" id="A0A1N6SH01"/>
<dbReference type="EMBL" id="FTLX01000002">
    <property type="protein sequence ID" value="SIQ40423.1"/>
    <property type="molecule type" value="Genomic_DNA"/>
</dbReference>
<evidence type="ECO:0000313" key="2">
    <source>
        <dbReference type="Proteomes" id="UP000186385"/>
    </source>
</evidence>
<gene>
    <name evidence="1" type="ORF">SAMN05443094_102429</name>
</gene>
<accession>A0A1N6SH01</accession>
<dbReference type="Proteomes" id="UP000186385">
    <property type="component" value="Unassembled WGS sequence"/>
</dbReference>
<sequence length="38" mass="4721">MNQRKIVVTRKIPDQALERLKEHGEIYMWDYEELPMPY</sequence>
<evidence type="ECO:0008006" key="3">
    <source>
        <dbReference type="Google" id="ProtNLM"/>
    </source>
</evidence>